<keyword evidence="3" id="KW-0808">Transferase</keyword>
<evidence type="ECO:0000256" key="1">
    <source>
        <dbReference type="ARBA" id="ARBA00008361"/>
    </source>
</evidence>
<dbReference type="Gene3D" id="3.40.50.150">
    <property type="entry name" value="Vaccinia Virus protein VP39"/>
    <property type="match status" value="2"/>
</dbReference>
<comment type="similarity">
    <text evidence="1">Belongs to the methyltransferase superfamily.</text>
</comment>
<dbReference type="Proteomes" id="UP000244803">
    <property type="component" value="Chromosome 1"/>
</dbReference>
<evidence type="ECO:0000313" key="4">
    <source>
        <dbReference type="EMBL" id="UVC54032.1"/>
    </source>
</evidence>
<protein>
    <recommendedName>
        <fullName evidence="6">Methyltransferase domain-containing protein</fullName>
    </recommendedName>
</protein>
<gene>
    <name evidence="4" type="ORF">MACJ_003360</name>
</gene>
<evidence type="ECO:0008006" key="6">
    <source>
        <dbReference type="Google" id="ProtNLM"/>
    </source>
</evidence>
<accession>A0A976SK59</accession>
<reference evidence="4" key="1">
    <citation type="submission" date="2022-07" db="EMBL/GenBank/DDBJ databases">
        <title>Evaluation of T. orientalis genome assembly methods using nanopore sequencing and analysis of variation between genomes.</title>
        <authorList>
            <person name="Yam J."/>
            <person name="Micallef M.L."/>
            <person name="Liu M."/>
            <person name="Djordjevic S.P."/>
            <person name="Bogema D.R."/>
            <person name="Jenkins C."/>
        </authorList>
    </citation>
    <scope>NUCLEOTIDE SEQUENCE</scope>
    <source>
        <strain evidence="4">Fish Creek</strain>
    </source>
</reference>
<evidence type="ECO:0000256" key="2">
    <source>
        <dbReference type="ARBA" id="ARBA00022603"/>
    </source>
</evidence>
<organism evidence="4 5">
    <name type="scientific">Theileria orientalis</name>
    <dbReference type="NCBI Taxonomy" id="68886"/>
    <lineage>
        <taxon>Eukaryota</taxon>
        <taxon>Sar</taxon>
        <taxon>Alveolata</taxon>
        <taxon>Apicomplexa</taxon>
        <taxon>Aconoidasida</taxon>
        <taxon>Piroplasmida</taxon>
        <taxon>Theileriidae</taxon>
        <taxon>Theileria</taxon>
    </lineage>
</organism>
<dbReference type="PANTHER" id="PTHR12176">
    <property type="entry name" value="SAM-DEPENDENT METHYLTRANSFERASE SUPERFAMILY PROTEIN"/>
    <property type="match status" value="1"/>
</dbReference>
<evidence type="ECO:0000313" key="5">
    <source>
        <dbReference type="Proteomes" id="UP000244803"/>
    </source>
</evidence>
<dbReference type="InterPro" id="IPR051419">
    <property type="entry name" value="Lys/N-term_MeTrsfase_sf"/>
</dbReference>
<dbReference type="InterPro" id="IPR029063">
    <property type="entry name" value="SAM-dependent_MTases_sf"/>
</dbReference>
<sequence>MDILPTNVSSFRTSSYWNQFYSNPKLKEFEWYIDIREILGTFYKCIVERCLGNGSKEELKESVIVNIGCGNSNLSDVLLEEGFKTIYNLDFSQQVLNEMRLKGGDRAHFVNVDVSKKEYEEFGDMLNEKYPEIPKIIVDKAFMDAFISIDENESKDLIKTRAKIYLENTFKMMRERDVFIIISISQDYVVAELMRNLLMKKMYVDIYPLYTKLERKAHMIQFIYAIYKYEEKEKMGRKQCIMKDMPNMPSEEFEMGQLLKKVKMAKTTLYLGPTIRKHTPERRLAFDIFPSNQTDTCFTVVMYDSKQRNTKIKNACIIVPAAQEHLWLYSTAEGNQELAMTASCSRLLLIWLKYTKDVSNLLNLNPLDSYNDERVMEYIKRNLAETLDNFSLEKSLGITIMKVGESARIRGWISEIPSKYAGKVIVRDVYHQETSEQENKKCGDTQVYARQMIFASNPQVIQSEVLYCEDGSKQKFLFSNLNNEYHTAITLAMGFVTSEQRVLILGGGTGVLTNVLLEEVENEFVVVELDEAVLKAAREYFGYTVEESIDIEEIDHIKECESVKECVTEKHNSNAAKPELRVVHYTGDALQFLRKSKGRYAAIILDINNSSDQNDVESGNEASESGLRSGVLMSPSPEFLDSEVLDKMEELLEENRGILVLNVLTRSRETRKAVLNKLSEKFKFIAQVKTPKVS</sequence>
<dbReference type="EMBL" id="CP056065">
    <property type="protein sequence ID" value="UVC54032.1"/>
    <property type="molecule type" value="Genomic_DNA"/>
</dbReference>
<dbReference type="PANTHER" id="PTHR12176:SF80">
    <property type="entry name" value="EEF1A LYSINE METHYLTRANSFERASE 4"/>
    <property type="match status" value="1"/>
</dbReference>
<evidence type="ECO:0000256" key="3">
    <source>
        <dbReference type="ARBA" id="ARBA00022679"/>
    </source>
</evidence>
<dbReference type="SUPFAM" id="SSF53335">
    <property type="entry name" value="S-adenosyl-L-methionine-dependent methyltransferases"/>
    <property type="match status" value="2"/>
</dbReference>
<name>A0A976SK59_THEOR</name>
<dbReference type="GO" id="GO:0032259">
    <property type="term" value="P:methylation"/>
    <property type="evidence" value="ECO:0007669"/>
    <property type="project" value="UniProtKB-KW"/>
</dbReference>
<dbReference type="GO" id="GO:0008168">
    <property type="term" value="F:methyltransferase activity"/>
    <property type="evidence" value="ECO:0007669"/>
    <property type="project" value="UniProtKB-KW"/>
</dbReference>
<dbReference type="AlphaFoldDB" id="A0A976SK59"/>
<keyword evidence="2" id="KW-0489">Methyltransferase</keyword>
<proteinExistence type="inferred from homology"/>
<dbReference type="Pfam" id="PF01564">
    <property type="entry name" value="Spermine_synth"/>
    <property type="match status" value="1"/>
</dbReference>